<feature type="compositionally biased region" description="Basic and acidic residues" evidence="12">
    <location>
        <begin position="127"/>
        <end position="137"/>
    </location>
</feature>
<evidence type="ECO:0000256" key="11">
    <source>
        <dbReference type="PIRNR" id="PIRNR019404"/>
    </source>
</evidence>
<comment type="similarity">
    <text evidence="2 11">Belongs to the FliJ family.</text>
</comment>
<keyword evidence="4 11" id="KW-0813">Transport</keyword>
<evidence type="ECO:0000256" key="8">
    <source>
        <dbReference type="ARBA" id="ARBA00022927"/>
    </source>
</evidence>
<keyword evidence="5 11" id="KW-1003">Cell membrane</keyword>
<keyword evidence="9 11" id="KW-0472">Membrane</keyword>
<dbReference type="AlphaFoldDB" id="A0AAU7Q5V8"/>
<evidence type="ECO:0000256" key="10">
    <source>
        <dbReference type="ARBA" id="ARBA00023225"/>
    </source>
</evidence>
<dbReference type="GO" id="GO:0006935">
    <property type="term" value="P:chemotaxis"/>
    <property type="evidence" value="ECO:0007669"/>
    <property type="project" value="UniProtKB-UniRule"/>
</dbReference>
<evidence type="ECO:0000256" key="1">
    <source>
        <dbReference type="ARBA" id="ARBA00004413"/>
    </source>
</evidence>
<dbReference type="NCBIfam" id="TIGR02473">
    <property type="entry name" value="flagell_FliJ"/>
    <property type="match status" value="1"/>
</dbReference>
<evidence type="ECO:0000256" key="12">
    <source>
        <dbReference type="SAM" id="MobiDB-lite"/>
    </source>
</evidence>
<evidence type="ECO:0000256" key="2">
    <source>
        <dbReference type="ARBA" id="ARBA00010004"/>
    </source>
</evidence>
<dbReference type="GO" id="GO:0005886">
    <property type="term" value="C:plasma membrane"/>
    <property type="evidence" value="ECO:0007669"/>
    <property type="project" value="UniProtKB-SubCell"/>
</dbReference>
<comment type="subcellular location">
    <subcellularLocation>
        <location evidence="1">Cell membrane</location>
        <topology evidence="1">Peripheral membrane protein</topology>
        <orientation evidence="1">Cytoplasmic side</orientation>
    </subcellularLocation>
</comment>
<dbReference type="PIRSF" id="PIRSF019404">
    <property type="entry name" value="FliJ"/>
    <property type="match status" value="1"/>
</dbReference>
<evidence type="ECO:0000256" key="9">
    <source>
        <dbReference type="ARBA" id="ARBA00023136"/>
    </source>
</evidence>
<dbReference type="InterPro" id="IPR053716">
    <property type="entry name" value="Flag_assembly_chemotaxis_eff"/>
</dbReference>
<sequence length="148" mass="17706">MNSHNDTALDRLRDMAKEELDQAALRLGEVRQSHLSAKKQLEQLQQYEKEYRQKLQTGMTKGMASASWYNYQQFIITLETAIEQHRKLLTQWGQRLQQAIQQWQAKQQRLNALSTLQTRHERIQRSYENRQEQKQMDEFAQQATVRKT</sequence>
<keyword evidence="13" id="KW-0969">Cilium</keyword>
<accession>A0AAU7Q5V8</accession>
<evidence type="ECO:0000256" key="3">
    <source>
        <dbReference type="ARBA" id="ARBA00020392"/>
    </source>
</evidence>
<keyword evidence="10 11" id="KW-1006">Bacterial flagellum protein export</keyword>
<evidence type="ECO:0000313" key="13">
    <source>
        <dbReference type="EMBL" id="XBS68366.1"/>
    </source>
</evidence>
<dbReference type="PRINTS" id="PR01004">
    <property type="entry name" value="FLGFLIJ"/>
</dbReference>
<dbReference type="EMBL" id="CP157947">
    <property type="protein sequence ID" value="XBS68366.1"/>
    <property type="molecule type" value="Genomic_DNA"/>
</dbReference>
<dbReference type="Gene3D" id="1.10.287.1700">
    <property type="match status" value="1"/>
</dbReference>
<dbReference type="InterPro" id="IPR012823">
    <property type="entry name" value="Flagell_FliJ"/>
</dbReference>
<dbReference type="GO" id="GO:0003774">
    <property type="term" value="F:cytoskeletal motor activity"/>
    <property type="evidence" value="ECO:0007669"/>
    <property type="project" value="UniProtKB-UniRule"/>
</dbReference>
<comment type="function">
    <text evidence="11">Flagellar protein that affects chemotactic events.</text>
</comment>
<dbReference type="InterPro" id="IPR052570">
    <property type="entry name" value="FliJ"/>
</dbReference>
<evidence type="ECO:0000256" key="5">
    <source>
        <dbReference type="ARBA" id="ARBA00022475"/>
    </source>
</evidence>
<dbReference type="GO" id="GO:0015031">
    <property type="term" value="P:protein transport"/>
    <property type="evidence" value="ECO:0007669"/>
    <property type="project" value="UniProtKB-UniRule"/>
</dbReference>
<keyword evidence="7 11" id="KW-1005">Bacterial flagellum biogenesis</keyword>
<dbReference type="GO" id="GO:0044781">
    <property type="term" value="P:bacterial-type flagellum organization"/>
    <property type="evidence" value="ECO:0007669"/>
    <property type="project" value="UniProtKB-KW"/>
</dbReference>
<dbReference type="GO" id="GO:0071973">
    <property type="term" value="P:bacterial-type flagellum-dependent cell motility"/>
    <property type="evidence" value="ECO:0007669"/>
    <property type="project" value="InterPro"/>
</dbReference>
<keyword evidence="13" id="KW-0966">Cell projection</keyword>
<organism evidence="13">
    <name type="scientific">Acerihabitans sp. KWT182</name>
    <dbReference type="NCBI Taxonomy" id="3157919"/>
    <lineage>
        <taxon>Bacteria</taxon>
        <taxon>Pseudomonadati</taxon>
        <taxon>Pseudomonadota</taxon>
        <taxon>Gammaproteobacteria</taxon>
        <taxon>Enterobacterales</taxon>
        <taxon>Pectobacteriaceae</taxon>
        <taxon>Acerihabitans</taxon>
    </lineage>
</organism>
<dbReference type="PANTHER" id="PTHR38786:SF1">
    <property type="entry name" value="FLAGELLAR FLIJ PROTEIN"/>
    <property type="match status" value="1"/>
</dbReference>
<keyword evidence="6 11" id="KW-0145">Chemotaxis</keyword>
<evidence type="ECO:0000256" key="7">
    <source>
        <dbReference type="ARBA" id="ARBA00022795"/>
    </source>
</evidence>
<gene>
    <name evidence="13" type="primary">fliJ</name>
    <name evidence="13" type="ORF">ABK905_16670</name>
</gene>
<dbReference type="PANTHER" id="PTHR38786">
    <property type="entry name" value="FLAGELLAR FLIJ PROTEIN"/>
    <property type="match status" value="1"/>
</dbReference>
<reference evidence="13" key="1">
    <citation type="submission" date="2024-06" db="EMBL/GenBank/DDBJ databases">
        <authorList>
            <person name="Coelho C."/>
            <person name="Bento M."/>
            <person name="Garcia E."/>
            <person name="Camelo A."/>
            <person name="Brandao I."/>
            <person name="Espirito Santo C."/>
            <person name="Trovao J."/>
            <person name="Verissimo A."/>
            <person name="Costa J."/>
            <person name="Tiago I."/>
        </authorList>
    </citation>
    <scope>NUCLEOTIDE SEQUENCE</scope>
    <source>
        <strain evidence="13">KWT182</strain>
    </source>
</reference>
<name>A0AAU7Q5V8_9GAMM</name>
<proteinExistence type="inferred from homology"/>
<dbReference type="InterPro" id="IPR018006">
    <property type="entry name" value="Flag_FliJ_proteobac"/>
</dbReference>
<protein>
    <recommendedName>
        <fullName evidence="3 11">Flagellar FliJ protein</fullName>
    </recommendedName>
</protein>
<keyword evidence="8 11" id="KW-0653">Protein transport</keyword>
<evidence type="ECO:0000256" key="4">
    <source>
        <dbReference type="ARBA" id="ARBA00022448"/>
    </source>
</evidence>
<feature type="region of interest" description="Disordered" evidence="12">
    <location>
        <begin position="127"/>
        <end position="148"/>
    </location>
</feature>
<keyword evidence="13" id="KW-0282">Flagellum</keyword>
<evidence type="ECO:0000256" key="6">
    <source>
        <dbReference type="ARBA" id="ARBA00022500"/>
    </source>
</evidence>
<dbReference type="Pfam" id="PF02050">
    <property type="entry name" value="FliJ"/>
    <property type="match status" value="1"/>
</dbReference>
<dbReference type="GO" id="GO:0009288">
    <property type="term" value="C:bacterial-type flagellum"/>
    <property type="evidence" value="ECO:0007669"/>
    <property type="project" value="UniProtKB-UniRule"/>
</dbReference>